<keyword evidence="2" id="KW-1185">Reference proteome</keyword>
<evidence type="ECO:0000313" key="1">
    <source>
        <dbReference type="EMBL" id="MCX7445865.1"/>
    </source>
</evidence>
<evidence type="ECO:0000313" key="2">
    <source>
        <dbReference type="Proteomes" id="UP001081709"/>
    </source>
</evidence>
<dbReference type="EMBL" id="JAPMKV010000010">
    <property type="protein sequence ID" value="MCX7445865.1"/>
    <property type="molecule type" value="Genomic_DNA"/>
</dbReference>
<comment type="caution">
    <text evidence="1">The sequence shown here is derived from an EMBL/GenBank/DDBJ whole genome shotgun (WGS) entry which is preliminary data.</text>
</comment>
<sequence length="80" mass="8807">MEPLAYRFRPGALETIAHQRNLSTDSQLAALLHVTTEELEQLRHGAPCSAAMAMHVSSIQGTPEYLAAWFDLITHNYAAA</sequence>
<reference evidence="1" key="1">
    <citation type="submission" date="2022-11" db="EMBL/GenBank/DDBJ databases">
        <title>Corynebacterium sp. isolated from Penguins.</title>
        <authorList>
            <person name="Sedlar K."/>
            <person name="Svec P."/>
        </authorList>
    </citation>
    <scope>NUCLEOTIDE SEQUENCE</scope>
    <source>
        <strain evidence="1">P7003</strain>
    </source>
</reference>
<evidence type="ECO:0008006" key="3">
    <source>
        <dbReference type="Google" id="ProtNLM"/>
    </source>
</evidence>
<organism evidence="1 2">
    <name type="scientific">Corynebacterium pygosceleis</name>
    <dbReference type="NCBI Taxonomy" id="2800406"/>
    <lineage>
        <taxon>Bacteria</taxon>
        <taxon>Bacillati</taxon>
        <taxon>Actinomycetota</taxon>
        <taxon>Actinomycetes</taxon>
        <taxon>Mycobacteriales</taxon>
        <taxon>Corynebacteriaceae</taxon>
        <taxon>Corynebacterium</taxon>
    </lineage>
</organism>
<dbReference type="Proteomes" id="UP001081709">
    <property type="component" value="Unassembled WGS sequence"/>
</dbReference>
<proteinExistence type="predicted"/>
<gene>
    <name evidence="1" type="ORF">OS125_11545</name>
</gene>
<accession>A0ABT3WXB4</accession>
<name>A0ABT3WXB4_9CORY</name>
<protein>
    <recommendedName>
        <fullName evidence="3">XRE family transcriptional regulator</fullName>
    </recommendedName>
</protein>
<dbReference type="RefSeq" id="WP_267186886.1">
    <property type="nucleotide sequence ID" value="NZ_JAPMKV010000010.1"/>
</dbReference>